<accession>A0A2P5FWF2</accession>
<gene>
    <name evidence="2" type="ORF">TorRG33x02_019100</name>
</gene>
<sequence>MAKFSASSWLLLAFLVYISGKLPYYPILPFVGGCSLAVLGGGCPNITARRMTCAPCYRGVGRVAPCCLADGGGIPFKSCVCSFSGGAPCPPRGPPHCPNTQAEATATFLISNTTHHV</sequence>
<evidence type="ECO:0000313" key="3">
    <source>
        <dbReference type="Proteomes" id="UP000237000"/>
    </source>
</evidence>
<organism evidence="2 3">
    <name type="scientific">Trema orientale</name>
    <name type="common">Charcoal tree</name>
    <name type="synonym">Celtis orientalis</name>
    <dbReference type="NCBI Taxonomy" id="63057"/>
    <lineage>
        <taxon>Eukaryota</taxon>
        <taxon>Viridiplantae</taxon>
        <taxon>Streptophyta</taxon>
        <taxon>Embryophyta</taxon>
        <taxon>Tracheophyta</taxon>
        <taxon>Spermatophyta</taxon>
        <taxon>Magnoliopsida</taxon>
        <taxon>eudicotyledons</taxon>
        <taxon>Gunneridae</taxon>
        <taxon>Pentapetalae</taxon>
        <taxon>rosids</taxon>
        <taxon>fabids</taxon>
        <taxon>Rosales</taxon>
        <taxon>Cannabaceae</taxon>
        <taxon>Trema</taxon>
    </lineage>
</organism>
<name>A0A2P5FWF2_TREOI</name>
<keyword evidence="1" id="KW-0732">Signal</keyword>
<dbReference type="OrthoDB" id="1194176at2759"/>
<proteinExistence type="predicted"/>
<dbReference type="Proteomes" id="UP000237000">
    <property type="component" value="Unassembled WGS sequence"/>
</dbReference>
<dbReference type="PROSITE" id="PS51257">
    <property type="entry name" value="PROKAR_LIPOPROTEIN"/>
    <property type="match status" value="1"/>
</dbReference>
<dbReference type="AlphaFoldDB" id="A0A2P5FWF2"/>
<dbReference type="InParanoid" id="A0A2P5FWF2"/>
<comment type="caution">
    <text evidence="2">The sequence shown here is derived from an EMBL/GenBank/DDBJ whole genome shotgun (WGS) entry which is preliminary data.</text>
</comment>
<feature type="chain" id="PRO_5015158968" evidence="1">
    <location>
        <begin position="21"/>
        <end position="117"/>
    </location>
</feature>
<protein>
    <submittedName>
        <fullName evidence="2">Uncharacterized protein</fullName>
    </submittedName>
</protein>
<reference evidence="3" key="1">
    <citation type="submission" date="2016-06" db="EMBL/GenBank/DDBJ databases">
        <title>Parallel loss of symbiosis genes in relatives of nitrogen-fixing non-legume Parasponia.</title>
        <authorList>
            <person name="Van Velzen R."/>
            <person name="Holmer R."/>
            <person name="Bu F."/>
            <person name="Rutten L."/>
            <person name="Van Zeijl A."/>
            <person name="Liu W."/>
            <person name="Santuari L."/>
            <person name="Cao Q."/>
            <person name="Sharma T."/>
            <person name="Shen D."/>
            <person name="Roswanjaya Y."/>
            <person name="Wardhani T."/>
            <person name="Kalhor M.S."/>
            <person name="Jansen J."/>
            <person name="Van den Hoogen J."/>
            <person name="Gungor B."/>
            <person name="Hartog M."/>
            <person name="Hontelez J."/>
            <person name="Verver J."/>
            <person name="Yang W.-C."/>
            <person name="Schijlen E."/>
            <person name="Repin R."/>
            <person name="Schilthuizen M."/>
            <person name="Schranz E."/>
            <person name="Heidstra R."/>
            <person name="Miyata K."/>
            <person name="Fedorova E."/>
            <person name="Kohlen W."/>
            <person name="Bisseling T."/>
            <person name="Smit S."/>
            <person name="Geurts R."/>
        </authorList>
    </citation>
    <scope>NUCLEOTIDE SEQUENCE [LARGE SCALE GENOMIC DNA]</scope>
    <source>
        <strain evidence="3">cv. RG33-2</strain>
    </source>
</reference>
<evidence type="ECO:0000256" key="1">
    <source>
        <dbReference type="SAM" id="SignalP"/>
    </source>
</evidence>
<keyword evidence="3" id="KW-1185">Reference proteome</keyword>
<evidence type="ECO:0000313" key="2">
    <source>
        <dbReference type="EMBL" id="POO02126.1"/>
    </source>
</evidence>
<feature type="signal peptide" evidence="1">
    <location>
        <begin position="1"/>
        <end position="20"/>
    </location>
</feature>
<dbReference type="EMBL" id="JXTC01000005">
    <property type="protein sequence ID" value="POO02126.1"/>
    <property type="molecule type" value="Genomic_DNA"/>
</dbReference>